<evidence type="ECO:0000259" key="1">
    <source>
        <dbReference type="PROSITE" id="PS51819"/>
    </source>
</evidence>
<organism evidence="2 3">
    <name type="scientific">Tunturiibacter lichenicola</name>
    <dbReference type="NCBI Taxonomy" id="2051959"/>
    <lineage>
        <taxon>Bacteria</taxon>
        <taxon>Pseudomonadati</taxon>
        <taxon>Acidobacteriota</taxon>
        <taxon>Terriglobia</taxon>
        <taxon>Terriglobales</taxon>
        <taxon>Acidobacteriaceae</taxon>
        <taxon>Tunturiibacter</taxon>
    </lineage>
</organism>
<reference evidence="2 3" key="1">
    <citation type="submission" date="2020-07" db="EMBL/GenBank/DDBJ databases">
        <title>Genomic Encyclopedia of Type Strains, Phase IV (KMG-V): Genome sequencing to study the core and pangenomes of soil and plant-associated prokaryotes.</title>
        <authorList>
            <person name="Whitman W."/>
        </authorList>
    </citation>
    <scope>NUCLEOTIDE SEQUENCE [LARGE SCALE GENOMIC DNA]</scope>
    <source>
        <strain evidence="2 3">M8UP30</strain>
    </source>
</reference>
<dbReference type="Gene3D" id="3.10.180.10">
    <property type="entry name" value="2,3-Dihydroxybiphenyl 1,2-Dioxygenase, domain 1"/>
    <property type="match status" value="1"/>
</dbReference>
<gene>
    <name evidence="2" type="ORF">HDF12_001752</name>
</gene>
<dbReference type="GO" id="GO:0051213">
    <property type="term" value="F:dioxygenase activity"/>
    <property type="evidence" value="ECO:0007669"/>
    <property type="project" value="UniProtKB-KW"/>
</dbReference>
<dbReference type="InterPro" id="IPR037523">
    <property type="entry name" value="VOC_core"/>
</dbReference>
<feature type="domain" description="VOC" evidence="1">
    <location>
        <begin position="6"/>
        <end position="123"/>
    </location>
</feature>
<dbReference type="InterPro" id="IPR029068">
    <property type="entry name" value="Glyas_Bleomycin-R_OHBP_Dase"/>
</dbReference>
<protein>
    <submittedName>
        <fullName evidence="2">Catechol-2,3-dioxygenase</fullName>
    </submittedName>
</protein>
<dbReference type="Pfam" id="PF00903">
    <property type="entry name" value="Glyoxalase"/>
    <property type="match status" value="1"/>
</dbReference>
<dbReference type="AlphaFoldDB" id="A0A7Y9T2Q1"/>
<keyword evidence="2" id="KW-0223">Dioxygenase</keyword>
<dbReference type="InterPro" id="IPR004360">
    <property type="entry name" value="Glyas_Fos-R_dOase_dom"/>
</dbReference>
<name>A0A7Y9T2Q1_9BACT</name>
<keyword evidence="2" id="KW-0560">Oxidoreductase</keyword>
<evidence type="ECO:0000313" key="2">
    <source>
        <dbReference type="EMBL" id="NYF51387.1"/>
    </source>
</evidence>
<dbReference type="PROSITE" id="PS51819">
    <property type="entry name" value="VOC"/>
    <property type="match status" value="1"/>
</dbReference>
<accession>A0A7Y9T2Q1</accession>
<sequence>MLPTLYIDHLVFRVEDLEPTAKFYRALLGEPTAQGKDFLVYKIGDATLFFTPSAKPSAPYNKELPGLNHLALGVHDPADLRKIEDHLNNSGLKHSGIGIDSHGGKEYIWFNDPNGFRLEFYCRPASE</sequence>
<comment type="caution">
    <text evidence="2">The sequence shown here is derived from an EMBL/GenBank/DDBJ whole genome shotgun (WGS) entry which is preliminary data.</text>
</comment>
<dbReference type="SUPFAM" id="SSF54593">
    <property type="entry name" value="Glyoxalase/Bleomycin resistance protein/Dihydroxybiphenyl dioxygenase"/>
    <property type="match status" value="1"/>
</dbReference>
<dbReference type="EMBL" id="JACCCV010000001">
    <property type="protein sequence ID" value="NYF51387.1"/>
    <property type="molecule type" value="Genomic_DNA"/>
</dbReference>
<evidence type="ECO:0000313" key="3">
    <source>
        <dbReference type="Proteomes" id="UP000534186"/>
    </source>
</evidence>
<proteinExistence type="predicted"/>
<dbReference type="Proteomes" id="UP000534186">
    <property type="component" value="Unassembled WGS sequence"/>
</dbReference>